<protein>
    <recommendedName>
        <fullName evidence="3">DUF732 domain-containing protein</fullName>
    </recommendedName>
</protein>
<dbReference type="EMBL" id="JAMPKM010000019">
    <property type="protein sequence ID" value="MEP0820047.1"/>
    <property type="molecule type" value="Genomic_DNA"/>
</dbReference>
<dbReference type="RefSeq" id="WP_190437099.1">
    <property type="nucleotide sequence ID" value="NZ_JAMPKM010000019.1"/>
</dbReference>
<name>A0ABV0JE35_9CYAN</name>
<keyword evidence="2" id="KW-1185">Reference proteome</keyword>
<gene>
    <name evidence="1" type="ORF">NC998_23360</name>
</gene>
<dbReference type="Proteomes" id="UP001464891">
    <property type="component" value="Unassembled WGS sequence"/>
</dbReference>
<proteinExistence type="predicted"/>
<reference evidence="1 2" key="1">
    <citation type="submission" date="2022-04" db="EMBL/GenBank/DDBJ databases">
        <title>Positive selection, recombination, and allopatry shape intraspecific diversity of widespread and dominant cyanobacteria.</title>
        <authorList>
            <person name="Wei J."/>
            <person name="Shu W."/>
            <person name="Hu C."/>
        </authorList>
    </citation>
    <scope>NUCLEOTIDE SEQUENCE [LARGE SCALE GENOMIC DNA]</scope>
    <source>
        <strain evidence="1 2">GB2-A4</strain>
    </source>
</reference>
<evidence type="ECO:0008006" key="3">
    <source>
        <dbReference type="Google" id="ProtNLM"/>
    </source>
</evidence>
<accession>A0ABV0JE35</accession>
<comment type="caution">
    <text evidence="1">The sequence shown here is derived from an EMBL/GenBank/DDBJ whole genome shotgun (WGS) entry which is preliminary data.</text>
</comment>
<evidence type="ECO:0000313" key="1">
    <source>
        <dbReference type="EMBL" id="MEP0820047.1"/>
    </source>
</evidence>
<organism evidence="1 2">
    <name type="scientific">Trichocoleus desertorum GB2-A4</name>
    <dbReference type="NCBI Taxonomy" id="2933944"/>
    <lineage>
        <taxon>Bacteria</taxon>
        <taxon>Bacillati</taxon>
        <taxon>Cyanobacteriota</taxon>
        <taxon>Cyanophyceae</taxon>
        <taxon>Leptolyngbyales</taxon>
        <taxon>Trichocoleusaceae</taxon>
        <taxon>Trichocoleus</taxon>
    </lineage>
</organism>
<sequence length="104" mass="11710">MRTTSGSTLNLDRLCGEKAVEIVQTRDQQFLEEYLGLLASSPTLNPQLRQVAQNNPRQILQAASDVCNALRTGTESTFWKNKTSVDRDILVNLSTEYYCRDLAD</sequence>
<evidence type="ECO:0000313" key="2">
    <source>
        <dbReference type="Proteomes" id="UP001464891"/>
    </source>
</evidence>